<dbReference type="GO" id="GO:0016020">
    <property type="term" value="C:membrane"/>
    <property type="evidence" value="ECO:0007669"/>
    <property type="project" value="UniProtKB-SubCell"/>
</dbReference>
<evidence type="ECO:0000259" key="6">
    <source>
        <dbReference type="PROSITE" id="PS50053"/>
    </source>
</evidence>
<name>A0A4S4N619_9APHY</name>
<evidence type="ECO:0000313" key="7">
    <source>
        <dbReference type="EMBL" id="THH33647.1"/>
    </source>
</evidence>
<dbReference type="PROSITE" id="PS50053">
    <property type="entry name" value="UBIQUITIN_2"/>
    <property type="match status" value="1"/>
</dbReference>
<dbReference type="AlphaFoldDB" id="A0A4S4N619"/>
<evidence type="ECO:0000256" key="2">
    <source>
        <dbReference type="ARBA" id="ARBA00022692"/>
    </source>
</evidence>
<comment type="subcellular location">
    <subcellularLocation>
        <location evidence="1">Membrane</location>
    </subcellularLocation>
</comment>
<dbReference type="GO" id="GO:0030968">
    <property type="term" value="P:endoplasmic reticulum unfolded protein response"/>
    <property type="evidence" value="ECO:0007669"/>
    <property type="project" value="TreeGrafter"/>
</dbReference>
<protein>
    <recommendedName>
        <fullName evidence="6">Ubiquitin-like domain-containing protein</fullName>
    </recommendedName>
</protein>
<dbReference type="OrthoDB" id="21589at2759"/>
<organism evidence="7 8">
    <name type="scientific">Antrodiella citrinella</name>
    <dbReference type="NCBI Taxonomy" id="2447956"/>
    <lineage>
        <taxon>Eukaryota</taxon>
        <taxon>Fungi</taxon>
        <taxon>Dikarya</taxon>
        <taxon>Basidiomycota</taxon>
        <taxon>Agaricomycotina</taxon>
        <taxon>Agaricomycetes</taxon>
        <taxon>Polyporales</taxon>
        <taxon>Steccherinaceae</taxon>
        <taxon>Antrodiella</taxon>
    </lineage>
</organism>
<feature type="region of interest" description="Disordered" evidence="5">
    <location>
        <begin position="360"/>
        <end position="393"/>
    </location>
</feature>
<proteinExistence type="predicted"/>
<evidence type="ECO:0000256" key="5">
    <source>
        <dbReference type="SAM" id="MobiDB-lite"/>
    </source>
</evidence>
<dbReference type="EMBL" id="SGPM01000004">
    <property type="protein sequence ID" value="THH33647.1"/>
    <property type="molecule type" value="Genomic_DNA"/>
</dbReference>
<evidence type="ECO:0000256" key="4">
    <source>
        <dbReference type="ARBA" id="ARBA00023136"/>
    </source>
</evidence>
<dbReference type="PANTHER" id="PTHR12943">
    <property type="entry name" value="HOMOCYSTEINE-RESPONSIVE ENDOPLASMIC RETICULUM-RESIDENT UNIQUITIN-LIKE DOMAIN HERPUD PROTEIN FAMILY MEMBER"/>
    <property type="match status" value="1"/>
</dbReference>
<keyword evidence="4" id="KW-0472">Membrane</keyword>
<keyword evidence="8" id="KW-1185">Reference proteome</keyword>
<reference evidence="7 8" key="1">
    <citation type="submission" date="2019-02" db="EMBL/GenBank/DDBJ databases">
        <title>Genome sequencing of the rare red list fungi Antrodiella citrinella (Flaviporus citrinellus).</title>
        <authorList>
            <person name="Buettner E."/>
            <person name="Kellner H."/>
        </authorList>
    </citation>
    <scope>NUCLEOTIDE SEQUENCE [LARGE SCALE GENOMIC DNA]</scope>
    <source>
        <strain evidence="7 8">DSM 108506</strain>
    </source>
</reference>
<comment type="caution">
    <text evidence="7">The sequence shown here is derived from an EMBL/GenBank/DDBJ whole genome shotgun (WGS) entry which is preliminary data.</text>
</comment>
<accession>A0A4S4N619</accession>
<feature type="compositionally biased region" description="Low complexity" evidence="5">
    <location>
        <begin position="367"/>
        <end position="393"/>
    </location>
</feature>
<dbReference type="SUPFAM" id="SSF54236">
    <property type="entry name" value="Ubiquitin-like"/>
    <property type="match status" value="1"/>
</dbReference>
<dbReference type="InterPro" id="IPR039751">
    <property type="entry name" value="HERPUD1/2"/>
</dbReference>
<feature type="compositionally biased region" description="Basic and acidic residues" evidence="5">
    <location>
        <begin position="470"/>
        <end position="481"/>
    </location>
</feature>
<evidence type="ECO:0000256" key="3">
    <source>
        <dbReference type="ARBA" id="ARBA00022989"/>
    </source>
</evidence>
<dbReference type="Gene3D" id="3.10.20.90">
    <property type="entry name" value="Phosphatidylinositol 3-kinase Catalytic Subunit, Chain A, domain 1"/>
    <property type="match status" value="1"/>
</dbReference>
<dbReference type="InterPro" id="IPR000626">
    <property type="entry name" value="Ubiquitin-like_dom"/>
</dbReference>
<feature type="domain" description="Ubiquitin-like" evidence="6">
    <location>
        <begin position="3"/>
        <end position="63"/>
    </location>
</feature>
<keyword evidence="2" id="KW-0812">Transmembrane</keyword>
<dbReference type="Pfam" id="PF00240">
    <property type="entry name" value="ubiquitin"/>
    <property type="match status" value="1"/>
</dbReference>
<dbReference type="InterPro" id="IPR029071">
    <property type="entry name" value="Ubiquitin-like_domsf"/>
</dbReference>
<gene>
    <name evidence="7" type="ORF">EUX98_g522</name>
</gene>
<dbReference type="PANTHER" id="PTHR12943:SF27">
    <property type="entry name" value="HOMOCYSTEINE-INDUCED ENDOPLASMIC RETICULUM PROTEIN, ISOFORM A"/>
    <property type="match status" value="1"/>
</dbReference>
<evidence type="ECO:0000256" key="1">
    <source>
        <dbReference type="ARBA" id="ARBA00004370"/>
    </source>
</evidence>
<sequence length="528" mass="58005">MSMDIKVELPTHSLSFQVQIPPSSTIRDVKDKIQSTCPGAPRIDGQRVIWRGRFLKDEEKVEEIWKSLVDTPVVHLSVHPSAWTTTPPLAAGQQVAATVADTIPASSMQPAAASVTTTPGSVFYPFPGLPLPAIAHHHNIALHTLMRGSRPTSVPDATSYTEARSFATSVLHAYGIRWPSVLDQEYPPFDASVEGVKYEQVYIDNTSFLSLTTPNAIPSPCQTHALSVLKTTYALLSIATPEVSMFPPPSAQAPYQVTPNTNLNHHLQQLGLPALRLAPNQPGNPNRNPADPNNALPEIRAIPLRALVVPLMMLAFRTLLLMYFFSPSKRPLFGLVLSAWILYEAWNAFRVVLGNGERPGPDRDVAGDNANDAGAGQGAAQAGAGAQAPAPGAHIVQRTSSRSLVNSLLDKFANFQLVTEELTLVGDPLNAVPTPTIIHRVKTFCVLLLTTLHPAVWDRRRAYMRRREGRMRSEANHRTADANEEDQSELAVARRHVRTMLIERHAVRPAWVKEYVERVLTTEWADDL</sequence>
<keyword evidence="3" id="KW-1133">Transmembrane helix</keyword>
<feature type="region of interest" description="Disordered" evidence="5">
    <location>
        <begin position="468"/>
        <end position="489"/>
    </location>
</feature>
<evidence type="ECO:0000313" key="8">
    <source>
        <dbReference type="Proteomes" id="UP000308730"/>
    </source>
</evidence>
<dbReference type="Proteomes" id="UP000308730">
    <property type="component" value="Unassembled WGS sequence"/>
</dbReference>